<dbReference type="GO" id="GO:0016747">
    <property type="term" value="F:acyltransferase activity, transferring groups other than amino-acyl groups"/>
    <property type="evidence" value="ECO:0007669"/>
    <property type="project" value="InterPro"/>
</dbReference>
<dbReference type="InterPro" id="IPR000182">
    <property type="entry name" value="GNAT_dom"/>
</dbReference>
<dbReference type="PROSITE" id="PS51186">
    <property type="entry name" value="GNAT"/>
    <property type="match status" value="1"/>
</dbReference>
<dbReference type="SUPFAM" id="SSF55729">
    <property type="entry name" value="Acyl-CoA N-acyltransferases (Nat)"/>
    <property type="match status" value="1"/>
</dbReference>
<feature type="domain" description="N-acetyltransferase" evidence="1">
    <location>
        <begin position="1"/>
        <end position="170"/>
    </location>
</feature>
<protein>
    <submittedName>
        <fullName evidence="2">GNAT family N-acetyltransferase</fullName>
    </submittedName>
</protein>
<dbReference type="PANTHER" id="PTHR43072:SF60">
    <property type="entry name" value="L-2,4-DIAMINOBUTYRIC ACID ACETYLTRANSFERASE"/>
    <property type="match status" value="1"/>
</dbReference>
<dbReference type="PANTHER" id="PTHR43072">
    <property type="entry name" value="N-ACETYLTRANSFERASE"/>
    <property type="match status" value="1"/>
</dbReference>
<keyword evidence="2" id="KW-0808">Transferase</keyword>
<dbReference type="CDD" id="cd04301">
    <property type="entry name" value="NAT_SF"/>
    <property type="match status" value="1"/>
</dbReference>
<gene>
    <name evidence="2" type="ORF">EJB06_09715</name>
</gene>
<dbReference type="Gene3D" id="3.40.630.30">
    <property type="match status" value="1"/>
</dbReference>
<keyword evidence="3" id="KW-1185">Reference proteome</keyword>
<reference evidence="2 3" key="1">
    <citation type="submission" date="2018-12" db="EMBL/GenBank/DDBJ databases">
        <authorList>
            <person name="Yang E."/>
        </authorList>
    </citation>
    <scope>NUCLEOTIDE SEQUENCE [LARGE SCALE GENOMIC DNA]</scope>
    <source>
        <strain evidence="2 3">SOD</strain>
    </source>
</reference>
<evidence type="ECO:0000313" key="2">
    <source>
        <dbReference type="EMBL" id="RSZ59426.1"/>
    </source>
</evidence>
<dbReference type="Pfam" id="PF00583">
    <property type="entry name" value="Acetyltransf_1"/>
    <property type="match status" value="1"/>
</dbReference>
<evidence type="ECO:0000313" key="3">
    <source>
        <dbReference type="Proteomes" id="UP000278085"/>
    </source>
</evidence>
<dbReference type="InterPro" id="IPR016181">
    <property type="entry name" value="Acyl_CoA_acyltransferase"/>
</dbReference>
<dbReference type="RefSeq" id="WP_126073797.1">
    <property type="nucleotide sequence ID" value="NZ_CP051166.1"/>
</dbReference>
<dbReference type="EMBL" id="RXLQ01000004">
    <property type="protein sequence ID" value="RSZ59426.1"/>
    <property type="molecule type" value="Genomic_DNA"/>
</dbReference>
<comment type="caution">
    <text evidence="2">The sequence shown here is derived from an EMBL/GenBank/DDBJ whole genome shotgun (WGS) entry which is preliminary data.</text>
</comment>
<dbReference type="OrthoDB" id="9799092at2"/>
<accession>A0A430HPI1</accession>
<name>A0A430HPI1_9BURK</name>
<evidence type="ECO:0000259" key="1">
    <source>
        <dbReference type="PROSITE" id="PS51186"/>
    </source>
</evidence>
<proteinExistence type="predicted"/>
<sequence>MKIERLNPTHAPAYRAITLEALALHPDAYTSSAQEREANPASWWEARLDPDPESNEVVLGAFDAGGALVGTAGLSFEAREKGRHKVTLFGMYITPRCRRMGLGAQLLNAALDYAGARAHAKIIQLSVTEGNAPARSLYERLGFATFGVEPCAIALGERYLAKVHMWRALDYFALRDDQ</sequence>
<organism evidence="2 3">
    <name type="scientific">Massilia atriviolacea</name>
    <dbReference type="NCBI Taxonomy" id="2495579"/>
    <lineage>
        <taxon>Bacteria</taxon>
        <taxon>Pseudomonadati</taxon>
        <taxon>Pseudomonadota</taxon>
        <taxon>Betaproteobacteria</taxon>
        <taxon>Burkholderiales</taxon>
        <taxon>Oxalobacteraceae</taxon>
        <taxon>Telluria group</taxon>
        <taxon>Massilia</taxon>
    </lineage>
</organism>
<dbReference type="AlphaFoldDB" id="A0A430HPI1"/>
<dbReference type="Proteomes" id="UP000278085">
    <property type="component" value="Unassembled WGS sequence"/>
</dbReference>